<organism evidence="1">
    <name type="scientific">marine sediment metagenome</name>
    <dbReference type="NCBI Taxonomy" id="412755"/>
    <lineage>
        <taxon>unclassified sequences</taxon>
        <taxon>metagenomes</taxon>
        <taxon>ecological metagenomes</taxon>
    </lineage>
</organism>
<sequence length="130" mass="14748">MPDKGGARISDNRRRRILDRTDGYIIKHLPEYIGILEELAKGVWFEKVDGRSDTSKIYRQIPDRQALEFLIEHGIGKVPQRHELSGEEGEVTFIPWVPTLTPKPKEIEGEVVDAETYEKEETEGVASGTS</sequence>
<comment type="caution">
    <text evidence="1">The sequence shown here is derived from an EMBL/GenBank/DDBJ whole genome shotgun (WGS) entry which is preliminary data.</text>
</comment>
<accession>A0A0F9W393</accession>
<dbReference type="AlphaFoldDB" id="A0A0F9W393"/>
<evidence type="ECO:0000313" key="1">
    <source>
        <dbReference type="EMBL" id="KKN72523.1"/>
    </source>
</evidence>
<dbReference type="EMBL" id="LAZR01000361">
    <property type="protein sequence ID" value="KKN72523.1"/>
    <property type="molecule type" value="Genomic_DNA"/>
</dbReference>
<gene>
    <name evidence="1" type="ORF">LCGC14_0410270</name>
</gene>
<name>A0A0F9W393_9ZZZZ</name>
<protein>
    <submittedName>
        <fullName evidence="1">Uncharacterized protein</fullName>
    </submittedName>
</protein>
<proteinExistence type="predicted"/>
<reference evidence="1" key="1">
    <citation type="journal article" date="2015" name="Nature">
        <title>Complex archaea that bridge the gap between prokaryotes and eukaryotes.</title>
        <authorList>
            <person name="Spang A."/>
            <person name="Saw J.H."/>
            <person name="Jorgensen S.L."/>
            <person name="Zaremba-Niedzwiedzka K."/>
            <person name="Martijn J."/>
            <person name="Lind A.E."/>
            <person name="van Eijk R."/>
            <person name="Schleper C."/>
            <person name="Guy L."/>
            <person name="Ettema T.J."/>
        </authorList>
    </citation>
    <scope>NUCLEOTIDE SEQUENCE</scope>
</reference>